<reference evidence="3 4" key="1">
    <citation type="submission" date="2018-04" db="EMBL/GenBank/DDBJ databases">
        <authorList>
            <person name="Zhang X."/>
            <person name="Yuan J."/>
            <person name="Li F."/>
            <person name="Xiang J."/>
        </authorList>
    </citation>
    <scope>NUCLEOTIDE SEQUENCE [LARGE SCALE GENOMIC DNA]</scope>
    <source>
        <tissue evidence="3">Muscle</tissue>
    </source>
</reference>
<dbReference type="GO" id="GO:0005615">
    <property type="term" value="C:extracellular space"/>
    <property type="evidence" value="ECO:0007669"/>
    <property type="project" value="TreeGrafter"/>
</dbReference>
<comment type="caution">
    <text evidence="3">The sequence shown here is derived from an EMBL/GenBank/DDBJ whole genome shotgun (WGS) entry which is preliminary data.</text>
</comment>
<dbReference type="AlphaFoldDB" id="A0A3R7QUW1"/>
<dbReference type="SUPFAM" id="SSF50199">
    <property type="entry name" value="Staphylococcal nuclease"/>
    <property type="match status" value="1"/>
</dbReference>
<sequence length="366" mass="40721">MTDLEVLATTSRPDIGTQWLPGSIPRTMSDDAPQPRPDFFTPLPRSFAKFTHFIDEHIRIIQYCVYGVGAAGIAITLHSVRAFTKFRTIPDIPKEFISKHVRLHGHVRWVGVSPPATATSPTLLSLPATHTSKSSESASDTQPPSSLESGSISSPLSVTKEEDKENGKRLKGGDSRSLSSDNRGIYDGAGELHPWDDGIDPDVDRIFYEEELRPVYLKIEHSPAIPLLRKGDDMCLPLHLADVEVSRAGLQRAKEQLMGKRAWFTLISHDADANTLVSIVKPVKFLRRKSLNEELVRNGEALVGPMDLDLFDDKAYSKFYSRLAQAQDYAERKKVGLWKPPPDPAGAISLLKRVWRRIKVLVGRTG</sequence>
<keyword evidence="4" id="KW-1185">Reference proteome</keyword>
<evidence type="ECO:0000313" key="3">
    <source>
        <dbReference type="EMBL" id="ROT79145.1"/>
    </source>
</evidence>
<feature type="domain" description="TNase-like" evidence="2">
    <location>
        <begin position="251"/>
        <end position="339"/>
    </location>
</feature>
<reference evidence="3 4" key="2">
    <citation type="submission" date="2019-01" db="EMBL/GenBank/DDBJ databases">
        <title>The decoding of complex shrimp genome reveals the adaptation for benthos swimmer, frequently molting mechanism and breeding impact on genome.</title>
        <authorList>
            <person name="Sun Y."/>
            <person name="Gao Y."/>
            <person name="Yu Y."/>
        </authorList>
    </citation>
    <scope>NUCLEOTIDE SEQUENCE [LARGE SCALE GENOMIC DNA]</scope>
    <source>
        <tissue evidence="3">Muscle</tissue>
    </source>
</reference>
<evidence type="ECO:0000313" key="4">
    <source>
        <dbReference type="Proteomes" id="UP000283509"/>
    </source>
</evidence>
<dbReference type="Gene3D" id="2.40.50.90">
    <property type="match status" value="1"/>
</dbReference>
<accession>A0A3R7QUW1</accession>
<dbReference type="InterPro" id="IPR016071">
    <property type="entry name" value="Staphylococal_nuclease_OB-fold"/>
</dbReference>
<protein>
    <recommendedName>
        <fullName evidence="2">TNase-like domain-containing protein</fullName>
    </recommendedName>
</protein>
<dbReference type="PANTHER" id="PTHR28434">
    <property type="entry name" value="PROTEIN C3ORF33"/>
    <property type="match status" value="1"/>
</dbReference>
<dbReference type="Proteomes" id="UP000283509">
    <property type="component" value="Unassembled WGS sequence"/>
</dbReference>
<dbReference type="OrthoDB" id="6220511at2759"/>
<proteinExistence type="predicted"/>
<name>A0A3R7QUW1_PENVA</name>
<dbReference type="PANTHER" id="PTHR28434:SF1">
    <property type="entry name" value="PROTEIN C3ORF33"/>
    <property type="match status" value="1"/>
</dbReference>
<evidence type="ECO:0000256" key="1">
    <source>
        <dbReference type="SAM" id="MobiDB-lite"/>
    </source>
</evidence>
<feature type="compositionally biased region" description="Low complexity" evidence="1">
    <location>
        <begin position="143"/>
        <end position="157"/>
    </location>
</feature>
<feature type="compositionally biased region" description="Basic and acidic residues" evidence="1">
    <location>
        <begin position="159"/>
        <end position="174"/>
    </location>
</feature>
<organism evidence="3 4">
    <name type="scientific">Penaeus vannamei</name>
    <name type="common">Whiteleg shrimp</name>
    <name type="synonym">Litopenaeus vannamei</name>
    <dbReference type="NCBI Taxonomy" id="6689"/>
    <lineage>
        <taxon>Eukaryota</taxon>
        <taxon>Metazoa</taxon>
        <taxon>Ecdysozoa</taxon>
        <taxon>Arthropoda</taxon>
        <taxon>Crustacea</taxon>
        <taxon>Multicrustacea</taxon>
        <taxon>Malacostraca</taxon>
        <taxon>Eumalacostraca</taxon>
        <taxon>Eucarida</taxon>
        <taxon>Decapoda</taxon>
        <taxon>Dendrobranchiata</taxon>
        <taxon>Penaeoidea</taxon>
        <taxon>Penaeidae</taxon>
        <taxon>Penaeus</taxon>
    </lineage>
</organism>
<dbReference type="Pfam" id="PF00565">
    <property type="entry name" value="SNase"/>
    <property type="match status" value="1"/>
</dbReference>
<dbReference type="InterPro" id="IPR042421">
    <property type="entry name" value="C3orf33-like"/>
</dbReference>
<dbReference type="EMBL" id="QCYY01001287">
    <property type="protein sequence ID" value="ROT79145.1"/>
    <property type="molecule type" value="Genomic_DNA"/>
</dbReference>
<evidence type="ECO:0000259" key="2">
    <source>
        <dbReference type="Pfam" id="PF00565"/>
    </source>
</evidence>
<dbReference type="InterPro" id="IPR035437">
    <property type="entry name" value="SNase_OB-fold_sf"/>
</dbReference>
<feature type="compositionally biased region" description="Polar residues" evidence="1">
    <location>
        <begin position="121"/>
        <end position="142"/>
    </location>
</feature>
<feature type="region of interest" description="Disordered" evidence="1">
    <location>
        <begin position="121"/>
        <end position="183"/>
    </location>
</feature>
<gene>
    <name evidence="3" type="ORF">C7M84_002163</name>
</gene>